<dbReference type="CDD" id="cd00082">
    <property type="entry name" value="HisKA"/>
    <property type="match status" value="1"/>
</dbReference>
<evidence type="ECO:0000259" key="7">
    <source>
        <dbReference type="PROSITE" id="PS50113"/>
    </source>
</evidence>
<dbReference type="Pfam" id="PF02518">
    <property type="entry name" value="HATPase_c"/>
    <property type="match status" value="1"/>
</dbReference>
<evidence type="ECO:0000256" key="4">
    <source>
        <dbReference type="ARBA" id="ARBA00022679"/>
    </source>
</evidence>
<dbReference type="SUPFAM" id="SSF55874">
    <property type="entry name" value="ATPase domain of HSP90 chaperone/DNA topoisomerase II/histidine kinase"/>
    <property type="match status" value="1"/>
</dbReference>
<dbReference type="PRINTS" id="PR00344">
    <property type="entry name" value="BCTRLSENSOR"/>
</dbReference>
<evidence type="ECO:0000313" key="9">
    <source>
        <dbReference type="Proteomes" id="UP000254602"/>
    </source>
</evidence>
<dbReference type="Gene3D" id="1.10.287.130">
    <property type="match status" value="1"/>
</dbReference>
<dbReference type="AlphaFoldDB" id="A0A379KHG0"/>
<dbReference type="InterPro" id="IPR036097">
    <property type="entry name" value="HisK_dim/P_sf"/>
</dbReference>
<evidence type="ECO:0000256" key="2">
    <source>
        <dbReference type="ARBA" id="ARBA00012438"/>
    </source>
</evidence>
<dbReference type="CDD" id="cd00130">
    <property type="entry name" value="PAS"/>
    <property type="match status" value="1"/>
</dbReference>
<evidence type="ECO:0000259" key="6">
    <source>
        <dbReference type="PROSITE" id="PS50109"/>
    </source>
</evidence>
<dbReference type="RefSeq" id="WP_115273587.1">
    <property type="nucleotide sequence ID" value="NZ_UGUY01000001.1"/>
</dbReference>
<dbReference type="InterPro" id="IPR003594">
    <property type="entry name" value="HATPase_dom"/>
</dbReference>
<dbReference type="GO" id="GO:0000155">
    <property type="term" value="F:phosphorelay sensor kinase activity"/>
    <property type="evidence" value="ECO:0007669"/>
    <property type="project" value="InterPro"/>
</dbReference>
<dbReference type="InterPro" id="IPR052162">
    <property type="entry name" value="Sensor_kinase/Photoreceptor"/>
</dbReference>
<proteinExistence type="predicted"/>
<dbReference type="Gene3D" id="3.30.450.20">
    <property type="entry name" value="PAS domain"/>
    <property type="match status" value="3"/>
</dbReference>
<dbReference type="InterPro" id="IPR000700">
    <property type="entry name" value="PAS-assoc_C"/>
</dbReference>
<dbReference type="PROSITE" id="PS50113">
    <property type="entry name" value="PAC"/>
    <property type="match status" value="1"/>
</dbReference>
<dbReference type="SUPFAM" id="SSF47384">
    <property type="entry name" value="Homodimeric domain of signal transducing histidine kinase"/>
    <property type="match status" value="1"/>
</dbReference>
<dbReference type="Pfam" id="PF08447">
    <property type="entry name" value="PAS_3"/>
    <property type="match status" value="1"/>
</dbReference>
<protein>
    <recommendedName>
        <fullName evidence="2">histidine kinase</fullName>
        <ecNumber evidence="2">2.7.13.3</ecNumber>
    </recommendedName>
</protein>
<dbReference type="InterPro" id="IPR005467">
    <property type="entry name" value="His_kinase_dom"/>
</dbReference>
<feature type="domain" description="PAC" evidence="7">
    <location>
        <begin position="472"/>
        <end position="524"/>
    </location>
</feature>
<keyword evidence="3" id="KW-0597">Phosphoprotein</keyword>
<dbReference type="InterPro" id="IPR036890">
    <property type="entry name" value="HATPase_C_sf"/>
</dbReference>
<dbReference type="SMART" id="SM00091">
    <property type="entry name" value="PAS"/>
    <property type="match status" value="3"/>
</dbReference>
<dbReference type="PANTHER" id="PTHR43304">
    <property type="entry name" value="PHYTOCHROME-LIKE PROTEIN CPH1"/>
    <property type="match status" value="1"/>
</dbReference>
<accession>A0A379KHG0</accession>
<dbReference type="InterPro" id="IPR035965">
    <property type="entry name" value="PAS-like_dom_sf"/>
</dbReference>
<dbReference type="EC" id="2.7.13.3" evidence="2"/>
<keyword evidence="4 8" id="KW-0808">Transferase</keyword>
<name>A0A379KHG0_PSEPU</name>
<reference evidence="8 9" key="1">
    <citation type="submission" date="2018-06" db="EMBL/GenBank/DDBJ databases">
        <authorList>
            <consortium name="Pathogen Informatics"/>
            <person name="Doyle S."/>
        </authorList>
    </citation>
    <scope>NUCLEOTIDE SEQUENCE [LARGE SCALE GENOMIC DNA]</scope>
    <source>
        <strain evidence="8 9">NCTC7914</strain>
    </source>
</reference>
<gene>
    <name evidence="8" type="primary">fixL_2</name>
    <name evidence="8" type="ORF">NCTC7914_01501</name>
</gene>
<dbReference type="InterPro" id="IPR000014">
    <property type="entry name" value="PAS"/>
</dbReference>
<dbReference type="SMART" id="SM00387">
    <property type="entry name" value="HATPase_c"/>
    <property type="match status" value="1"/>
</dbReference>
<evidence type="ECO:0000256" key="5">
    <source>
        <dbReference type="ARBA" id="ARBA00022777"/>
    </source>
</evidence>
<dbReference type="PANTHER" id="PTHR43304:SF1">
    <property type="entry name" value="PAC DOMAIN-CONTAINING PROTEIN"/>
    <property type="match status" value="1"/>
</dbReference>
<dbReference type="SUPFAM" id="SSF55785">
    <property type="entry name" value="PYP-like sensor domain (PAS domain)"/>
    <property type="match status" value="2"/>
</dbReference>
<dbReference type="InterPro" id="IPR013655">
    <property type="entry name" value="PAS_fold_3"/>
</dbReference>
<evidence type="ECO:0000256" key="3">
    <source>
        <dbReference type="ARBA" id="ARBA00022553"/>
    </source>
</evidence>
<dbReference type="PROSITE" id="PS50109">
    <property type="entry name" value="HIS_KIN"/>
    <property type="match status" value="1"/>
</dbReference>
<dbReference type="SMART" id="SM00388">
    <property type="entry name" value="HisKA"/>
    <property type="match status" value="1"/>
</dbReference>
<dbReference type="Gene3D" id="3.30.565.10">
    <property type="entry name" value="Histidine kinase-like ATPase, C-terminal domain"/>
    <property type="match status" value="1"/>
</dbReference>
<evidence type="ECO:0000313" key="8">
    <source>
        <dbReference type="EMBL" id="SUD67412.1"/>
    </source>
</evidence>
<dbReference type="Proteomes" id="UP000254602">
    <property type="component" value="Unassembled WGS sequence"/>
</dbReference>
<feature type="domain" description="Histidine kinase" evidence="6">
    <location>
        <begin position="663"/>
        <end position="879"/>
    </location>
</feature>
<dbReference type="EMBL" id="UGUY01000001">
    <property type="protein sequence ID" value="SUD67412.1"/>
    <property type="molecule type" value="Genomic_DNA"/>
</dbReference>
<organism evidence="8 9">
    <name type="scientific">Pseudomonas putida</name>
    <name type="common">Arthrobacter siderocapsulatus</name>
    <dbReference type="NCBI Taxonomy" id="303"/>
    <lineage>
        <taxon>Bacteria</taxon>
        <taxon>Pseudomonadati</taxon>
        <taxon>Pseudomonadota</taxon>
        <taxon>Gammaproteobacteria</taxon>
        <taxon>Pseudomonadales</taxon>
        <taxon>Pseudomonadaceae</taxon>
        <taxon>Pseudomonas</taxon>
    </lineage>
</organism>
<sequence>MSGLFDRWLGSHGAEPAAQMPHAVGLQVWLDDQGHVLRLAGPLRTLLAVPSHAQARVHDYLYRHSWLALEGVPADWQGQALDLDFHTVHGQALQTRGWLQHQAVGWMLQLFDISDLLRQGAQQEQCLTLRQLAADVGQAVRDCSEDWLTQTTAEQLLRLAEHWHAGSVRLMLADPSGWRAHTCSESDWPWPDDQRLQPWLQALPAHFQQVAPDLPHWRATCAGLPLFLVPYSHGHEVQAWLLCAGAPSVPSPEAAKALLQALLEPLLARLRQHQLQQRSRHLDELQQQLGAGWWQWPGQGPLHFDPALAASLGLPSAVSIEQWLARLHPADREAAQMALEQLRNGVALSLNVRLLEADSGAAPRWLHWVGQLHGGQGHGFVLDISALKAQELQASAARARLENLIASSPAVIYIQRCCEGALHSEFFSASLTPMLGWPKDSELARQPGQAVHPHDRALWLERTRTLLRDGQVRSRYRLRDHLGGYHWVLDEARLLRDDLGQPVEVVGLWLDVSEATEAAERVRQSEERYRVLVEDSPAMICRYTPDLQLLFGNRPLAEQLECAPEQLSEMNLGQWMSDSQRLSFLQRLADLTPEQPLGSAEICLQLPGHRHAWWVWAERGLFDEQGRLLEVQAVGRDNTQVRQSQQQLMQGAKMATLGELATGLVHEINQPLNVMRLAIANTLKRVESGVVEVEYLTGKLQRIDAQVGRVARLVEHMRTYGRRSALEHQVFAAWTAVDGAVALLAEGLRGKGVALQVEEPDFCPEVQGHEDQLEQVLINLMVNARDALLERQVASPRIGICQRIEQGQLCLQVEDNAGGIDPRLIERIFEPFFTTKPAGVGTGLGLSVSFGIVEAMGGRLEALNGVDGACFRVLLPIYNTN</sequence>
<keyword evidence="5 8" id="KW-0418">Kinase</keyword>
<evidence type="ECO:0000256" key="1">
    <source>
        <dbReference type="ARBA" id="ARBA00000085"/>
    </source>
</evidence>
<dbReference type="InterPro" id="IPR004358">
    <property type="entry name" value="Sig_transdc_His_kin-like_C"/>
</dbReference>
<comment type="catalytic activity">
    <reaction evidence="1">
        <text>ATP + protein L-histidine = ADP + protein N-phospho-L-histidine.</text>
        <dbReference type="EC" id="2.7.13.3"/>
    </reaction>
</comment>
<dbReference type="InterPro" id="IPR003661">
    <property type="entry name" value="HisK_dim/P_dom"/>
</dbReference>